<dbReference type="InterPro" id="IPR014710">
    <property type="entry name" value="RmlC-like_jellyroll"/>
</dbReference>
<dbReference type="Gene3D" id="2.60.120.10">
    <property type="entry name" value="Jelly Rolls"/>
    <property type="match status" value="1"/>
</dbReference>
<organism evidence="3 5">
    <name type="scientific">Mesotoga infera</name>
    <dbReference type="NCBI Taxonomy" id="1236046"/>
    <lineage>
        <taxon>Bacteria</taxon>
        <taxon>Thermotogati</taxon>
        <taxon>Thermotogota</taxon>
        <taxon>Thermotogae</taxon>
        <taxon>Kosmotogales</taxon>
        <taxon>Kosmotogaceae</taxon>
        <taxon>Mesotoga</taxon>
    </lineage>
</organism>
<dbReference type="Proteomes" id="UP000054260">
    <property type="component" value="Unassembled WGS sequence"/>
</dbReference>
<reference evidence="4 5" key="2">
    <citation type="journal article" date="2015" name="MBio">
        <title>Genome-Resolved Metagenomic Analysis Reveals Roles for Candidate Phyla and Other Microbial Community Members in Biogeochemical Transformations in Oil Reservoirs.</title>
        <authorList>
            <person name="Hu P."/>
            <person name="Tom L."/>
            <person name="Singh A."/>
            <person name="Thomas B.C."/>
            <person name="Baker B.J."/>
            <person name="Piceno Y.M."/>
            <person name="Andersen G.L."/>
            <person name="Banfield J.F."/>
        </authorList>
    </citation>
    <scope>NUCLEOTIDE SEQUENCE [LARGE SCALE GENOMIC DNA]</scope>
</reference>
<dbReference type="PANTHER" id="PTHR37694">
    <property type="entry name" value="SLR8022 PROTEIN"/>
    <property type="match status" value="1"/>
</dbReference>
<dbReference type="EMBL" id="LGGH01000013">
    <property type="protein sequence ID" value="KUK68439.1"/>
    <property type="molecule type" value="Genomic_DNA"/>
</dbReference>
<evidence type="ECO:0000313" key="3">
    <source>
        <dbReference type="EMBL" id="KUK90536.1"/>
    </source>
</evidence>
<dbReference type="PATRIC" id="fig|1236046.5.peg.1744"/>
<dbReference type="CDD" id="cd02222">
    <property type="entry name" value="cupin_TM1459-like"/>
    <property type="match status" value="1"/>
</dbReference>
<dbReference type="InterPro" id="IPR011051">
    <property type="entry name" value="RmlC_Cupin_sf"/>
</dbReference>
<proteinExistence type="predicted"/>
<sequence length="122" mass="13168">MTVSDRIRVGKALDVRPQLFDNENVKSVAKRVLIGKAQGASNFVMRLFTVGEGGYSPHHSHPWEHEVFIVAGEAGVVTDQGEVTAPAGSYVFVPSGVKHQFKNSGKGDLEFICVIPSSADEE</sequence>
<dbReference type="Proteomes" id="UP000055014">
    <property type="component" value="Unassembled WGS sequence"/>
</dbReference>
<evidence type="ECO:0000313" key="5">
    <source>
        <dbReference type="Proteomes" id="UP000055014"/>
    </source>
</evidence>
<evidence type="ECO:0000313" key="4">
    <source>
        <dbReference type="Proteomes" id="UP000054260"/>
    </source>
</evidence>
<protein>
    <submittedName>
        <fullName evidence="3">Cupin domain-containing protein</fullName>
    </submittedName>
</protein>
<dbReference type="EMBL" id="LGGW01000030">
    <property type="protein sequence ID" value="KUK90536.1"/>
    <property type="molecule type" value="Genomic_DNA"/>
</dbReference>
<name>A0A117M8P5_9BACT</name>
<accession>A0A117M8P5</accession>
<dbReference type="AlphaFoldDB" id="A0A117M8P5"/>
<evidence type="ECO:0000313" key="2">
    <source>
        <dbReference type="EMBL" id="KUK68439.1"/>
    </source>
</evidence>
<dbReference type="PANTHER" id="PTHR37694:SF1">
    <property type="entry name" value="SLR8022 PROTEIN"/>
    <property type="match status" value="1"/>
</dbReference>
<reference evidence="3" key="1">
    <citation type="journal article" date="2015" name="MBio">
        <title>Genome-resolved metagenomic analysis reveals roles for candidate phyla and other microbial community members in biogeochemical transformations in oil reservoirs.</title>
        <authorList>
            <person name="Hu P."/>
            <person name="Tom L."/>
            <person name="Singh A."/>
            <person name="Thomas B.C."/>
            <person name="Baker B.J."/>
            <person name="Piceno Y.M."/>
            <person name="Andersen G.L."/>
            <person name="Banfield J.F."/>
        </authorList>
    </citation>
    <scope>NUCLEOTIDE SEQUENCE [LARGE SCALE GENOMIC DNA]</scope>
    <source>
        <strain evidence="2">46_47</strain>
        <strain evidence="3">46_70</strain>
    </source>
</reference>
<dbReference type="InterPro" id="IPR013096">
    <property type="entry name" value="Cupin_2"/>
</dbReference>
<gene>
    <name evidence="2" type="ORF">XD86_0179</name>
    <name evidence="3" type="ORF">XE02_0503</name>
</gene>
<evidence type="ECO:0000259" key="1">
    <source>
        <dbReference type="Pfam" id="PF07883"/>
    </source>
</evidence>
<dbReference type="Pfam" id="PF07883">
    <property type="entry name" value="Cupin_2"/>
    <property type="match status" value="1"/>
</dbReference>
<feature type="domain" description="Cupin type-2" evidence="1">
    <location>
        <begin position="47"/>
        <end position="114"/>
    </location>
</feature>
<dbReference type="SUPFAM" id="SSF51182">
    <property type="entry name" value="RmlC-like cupins"/>
    <property type="match status" value="1"/>
</dbReference>
<comment type="caution">
    <text evidence="3">The sequence shown here is derived from an EMBL/GenBank/DDBJ whole genome shotgun (WGS) entry which is preliminary data.</text>
</comment>